<evidence type="ECO:0000256" key="1">
    <source>
        <dbReference type="ARBA" id="ARBA00022723"/>
    </source>
</evidence>
<dbReference type="InterPro" id="IPR001876">
    <property type="entry name" value="Znf_RanBP2"/>
</dbReference>
<keyword evidence="1" id="KW-0479">Metal-binding</keyword>
<accession>A0ABP0MIC1</accession>
<dbReference type="PROSITE" id="PS01358">
    <property type="entry name" value="ZF_RANBP2_1"/>
    <property type="match status" value="1"/>
</dbReference>
<dbReference type="Proteomes" id="UP001642484">
    <property type="component" value="Unassembled WGS sequence"/>
</dbReference>
<evidence type="ECO:0000313" key="6">
    <source>
        <dbReference type="Proteomes" id="UP001642484"/>
    </source>
</evidence>
<keyword evidence="3" id="KW-0862">Zinc</keyword>
<protein>
    <recommendedName>
        <fullName evidence="4">RanBP2-type domain-containing protein</fullName>
    </recommendedName>
</protein>
<dbReference type="EMBL" id="CAXAMN010017668">
    <property type="protein sequence ID" value="CAK9050916.1"/>
    <property type="molecule type" value="Genomic_DNA"/>
</dbReference>
<reference evidence="5 6" key="1">
    <citation type="submission" date="2024-02" db="EMBL/GenBank/DDBJ databases">
        <authorList>
            <person name="Chen Y."/>
            <person name="Shah S."/>
            <person name="Dougan E. K."/>
            <person name="Thang M."/>
            <person name="Chan C."/>
        </authorList>
    </citation>
    <scope>NUCLEOTIDE SEQUENCE [LARGE SCALE GENOMIC DNA]</scope>
</reference>
<comment type="caution">
    <text evidence="5">The sequence shown here is derived from an EMBL/GenBank/DDBJ whole genome shotgun (WGS) entry which is preliminary data.</text>
</comment>
<gene>
    <name evidence="5" type="ORF">CCMP2556_LOCUS25910</name>
</gene>
<evidence type="ECO:0000313" key="5">
    <source>
        <dbReference type="EMBL" id="CAK9050916.1"/>
    </source>
</evidence>
<proteinExistence type="predicted"/>
<sequence>MAVTWSCKLCMQRNSMDSDQCITCGRRADWKPRSEGEMEVYRRKDVAVQRAVRPAREDADVPRSDAIQSALSILLQILMTMMCPVRFLRMDEQLRVQHLTTITVVNGPGLVWINPFKSYHITKAVTLGVLDYVRVRDTMDGSERAVRGPRLFFLGPYEKLEGAGQGVSLTSMQYVLIQDKQTGERKVQRGPLIWIPGPREEGKVMNGVRLNSTEYVSVEDSLTGARRVEKGPCIWFPGPYEEWEQGSGVWLSSTEFVTVQNTLSGDKRVDKGPCVWFPGPYDQWTKGASASLTCTQQLHQSVIRLPRRLAVSLRTLAAISVSKRQLALRYITVVNKLTGASSMVKGPCIWFPGPYDSASAVKEAIVLQDDEYVKLKDISTGTRWVHRGKGLLFLEPTWRIENSMSSSGVQKSWGLRGREFFRLQVAPHLRVTKS</sequence>
<evidence type="ECO:0000256" key="3">
    <source>
        <dbReference type="ARBA" id="ARBA00022833"/>
    </source>
</evidence>
<evidence type="ECO:0000256" key="2">
    <source>
        <dbReference type="ARBA" id="ARBA00022771"/>
    </source>
</evidence>
<keyword evidence="2" id="KW-0863">Zinc-finger</keyword>
<name>A0ABP0MIC1_9DINO</name>
<keyword evidence="6" id="KW-1185">Reference proteome</keyword>
<organism evidence="5 6">
    <name type="scientific">Durusdinium trenchii</name>
    <dbReference type="NCBI Taxonomy" id="1381693"/>
    <lineage>
        <taxon>Eukaryota</taxon>
        <taxon>Sar</taxon>
        <taxon>Alveolata</taxon>
        <taxon>Dinophyceae</taxon>
        <taxon>Suessiales</taxon>
        <taxon>Symbiodiniaceae</taxon>
        <taxon>Durusdinium</taxon>
    </lineage>
</organism>
<evidence type="ECO:0000259" key="4">
    <source>
        <dbReference type="PROSITE" id="PS01358"/>
    </source>
</evidence>
<feature type="domain" description="RanBP2-type" evidence="4">
    <location>
        <begin position="5"/>
        <end position="24"/>
    </location>
</feature>